<dbReference type="GO" id="GO:0008745">
    <property type="term" value="F:N-acetylmuramoyl-L-alanine amidase activity"/>
    <property type="evidence" value="ECO:0007669"/>
    <property type="project" value="UniProtKB-EC"/>
</dbReference>
<evidence type="ECO:0000259" key="4">
    <source>
        <dbReference type="SMART" id="SM00646"/>
    </source>
</evidence>
<evidence type="ECO:0000256" key="1">
    <source>
        <dbReference type="ARBA" id="ARBA00022801"/>
    </source>
</evidence>
<dbReference type="InterPro" id="IPR002508">
    <property type="entry name" value="MurNAc-LAA_cat"/>
</dbReference>
<dbReference type="Gene3D" id="3.40.630.40">
    <property type="entry name" value="Zn-dependent exopeptidases"/>
    <property type="match status" value="1"/>
</dbReference>
<keyword evidence="1 5" id="KW-0378">Hydrolase</keyword>
<feature type="transmembrane region" description="Helical" evidence="3">
    <location>
        <begin position="12"/>
        <end position="32"/>
    </location>
</feature>
<reference evidence="5" key="1">
    <citation type="submission" date="2024-03" db="EMBL/GenBank/DDBJ databases">
        <title>Human intestinal bacterial collection.</title>
        <authorList>
            <person name="Pauvert C."/>
            <person name="Hitch T.C.A."/>
            <person name="Clavel T."/>
        </authorList>
    </citation>
    <scope>NUCLEOTIDE SEQUENCE [LARGE SCALE GENOMIC DNA]</scope>
    <source>
        <strain evidence="5">CLA-AA-H89B</strain>
    </source>
</reference>
<gene>
    <name evidence="5" type="ORF">WMO37_04850</name>
</gene>
<comment type="caution">
    <text evidence="5">The sequence shown here is derived from an EMBL/GenBank/DDBJ whole genome shotgun (WGS) entry which is preliminary data.</text>
</comment>
<accession>A0ABV1H4F1</accession>
<sequence length="357" mass="37805">MKELENGKKKLLITGMILIIIAICTAGIFAYGSHKNNQKAAAKVQEESVQRASQEQSLAAQKEQEQEARSIAEAELQKALSEAQSRDESIAASEAESREQAQKEAEEASIAQEKAEQEAREEQERQAQGAGLAERLAGYETVSRPAGSTGDIICIDPGHQSRGNNGKEPEGPGSQTMKTKVAGGTGGVVSGVPEYQLTLTIGMMLKTELQNRGYTVVMTRESNDVDISNKERADIATAAGATATIRIHADGVDSASASGASVLVPDSSNPYIPELAGSSSQLGSCIINSYCAATGMKNRGVVGSDNMTGINWSTNPVALLELGFMTNPTDDANMQDDTYQQLMVHGIADGIDAYFGR</sequence>
<keyword evidence="3" id="KW-0472">Membrane</keyword>
<feature type="domain" description="MurNAc-LAA" evidence="4">
    <location>
        <begin position="233"/>
        <end position="352"/>
    </location>
</feature>
<feature type="compositionally biased region" description="Basic and acidic residues" evidence="2">
    <location>
        <begin position="84"/>
        <end position="106"/>
    </location>
</feature>
<dbReference type="EC" id="3.5.1.28" evidence="5"/>
<feature type="region of interest" description="Disordered" evidence="2">
    <location>
        <begin position="53"/>
        <end position="178"/>
    </location>
</feature>
<protein>
    <submittedName>
        <fullName evidence="5">N-acetylmuramoyl-L-alanine amidase</fullName>
        <ecNumber evidence="5">3.5.1.28</ecNumber>
    </submittedName>
</protein>
<feature type="compositionally biased region" description="Basic and acidic residues" evidence="2">
    <location>
        <begin position="62"/>
        <end position="76"/>
    </location>
</feature>
<dbReference type="CDD" id="cd02696">
    <property type="entry name" value="MurNAc-LAA"/>
    <property type="match status" value="1"/>
</dbReference>
<keyword evidence="3" id="KW-0812">Transmembrane</keyword>
<dbReference type="Proteomes" id="UP001546774">
    <property type="component" value="Unassembled WGS sequence"/>
</dbReference>
<dbReference type="SMART" id="SM00646">
    <property type="entry name" value="Ami_3"/>
    <property type="match status" value="1"/>
</dbReference>
<dbReference type="EMBL" id="JBBMFS010000003">
    <property type="protein sequence ID" value="MEQ2554348.1"/>
    <property type="molecule type" value="Genomic_DNA"/>
</dbReference>
<dbReference type="InterPro" id="IPR050695">
    <property type="entry name" value="N-acetylmuramoyl_amidase_3"/>
</dbReference>
<dbReference type="Pfam" id="PF01520">
    <property type="entry name" value="Amidase_3"/>
    <property type="match status" value="1"/>
</dbReference>
<evidence type="ECO:0000256" key="3">
    <source>
        <dbReference type="SAM" id="Phobius"/>
    </source>
</evidence>
<dbReference type="PANTHER" id="PTHR30404">
    <property type="entry name" value="N-ACETYLMURAMOYL-L-ALANINE AMIDASE"/>
    <property type="match status" value="1"/>
</dbReference>
<keyword evidence="6" id="KW-1185">Reference proteome</keyword>
<evidence type="ECO:0000313" key="6">
    <source>
        <dbReference type="Proteomes" id="UP001546774"/>
    </source>
</evidence>
<organism evidence="5 6">
    <name type="scientific">Lachnospira intestinalis</name>
    <dbReference type="NCBI Taxonomy" id="3133158"/>
    <lineage>
        <taxon>Bacteria</taxon>
        <taxon>Bacillati</taxon>
        <taxon>Bacillota</taxon>
        <taxon>Clostridia</taxon>
        <taxon>Lachnospirales</taxon>
        <taxon>Lachnospiraceae</taxon>
        <taxon>Lachnospira</taxon>
    </lineage>
</organism>
<dbReference type="SUPFAM" id="SSF53187">
    <property type="entry name" value="Zn-dependent exopeptidases"/>
    <property type="match status" value="1"/>
</dbReference>
<evidence type="ECO:0000313" key="5">
    <source>
        <dbReference type="EMBL" id="MEQ2554348.1"/>
    </source>
</evidence>
<feature type="compositionally biased region" description="Basic and acidic residues" evidence="2">
    <location>
        <begin position="113"/>
        <end position="125"/>
    </location>
</feature>
<name>A0ABV1H4F1_9FIRM</name>
<proteinExistence type="predicted"/>
<dbReference type="PANTHER" id="PTHR30404:SF0">
    <property type="entry name" value="N-ACETYLMURAMOYL-L-ALANINE AMIDASE AMIC"/>
    <property type="match status" value="1"/>
</dbReference>
<evidence type="ECO:0000256" key="2">
    <source>
        <dbReference type="SAM" id="MobiDB-lite"/>
    </source>
</evidence>
<keyword evidence="3" id="KW-1133">Transmembrane helix</keyword>